<evidence type="ECO:0000256" key="1">
    <source>
        <dbReference type="ARBA" id="ARBA00004651"/>
    </source>
</evidence>
<keyword evidence="2" id="KW-1003">Cell membrane</keyword>
<comment type="subcellular location">
    <subcellularLocation>
        <location evidence="1">Cell membrane</location>
        <topology evidence="1">Multi-pass membrane protein</topology>
    </subcellularLocation>
    <subcellularLocation>
        <location evidence="6">Membrane</location>
        <topology evidence="6">Multi-pass membrane protein</topology>
    </subcellularLocation>
</comment>
<comment type="similarity">
    <text evidence="6">Belongs to the exbB/tolQ family.</text>
</comment>
<dbReference type="GO" id="GO:0071978">
    <property type="term" value="P:bacterial-type flagellum-dependent swarming motility"/>
    <property type="evidence" value="ECO:0007669"/>
    <property type="project" value="InterPro"/>
</dbReference>
<evidence type="ECO:0000313" key="10">
    <source>
        <dbReference type="Proteomes" id="UP000051242"/>
    </source>
</evidence>
<dbReference type="InterPro" id="IPR047055">
    <property type="entry name" value="MotA-like"/>
</dbReference>
<evidence type="ECO:0000256" key="4">
    <source>
        <dbReference type="ARBA" id="ARBA00022989"/>
    </source>
</evidence>
<feature type="domain" description="MotA/TolQ/ExbB proton channel" evidence="8">
    <location>
        <begin position="19"/>
        <end position="137"/>
    </location>
</feature>
<organism evidence="9 10">
    <name type="scientific">OM182 bacterium BACL3 MAG-120619-bin3</name>
    <dbReference type="NCBI Taxonomy" id="1655593"/>
    <lineage>
        <taxon>Bacteria</taxon>
        <taxon>Pseudomonadati</taxon>
        <taxon>Pseudomonadota</taxon>
        <taxon>Gammaproteobacteria</taxon>
        <taxon>OMG group</taxon>
        <taxon>OM182 clade</taxon>
    </lineage>
</organism>
<dbReference type="PANTHER" id="PTHR30433">
    <property type="entry name" value="CHEMOTAXIS PROTEIN MOTA"/>
    <property type="match status" value="1"/>
</dbReference>
<keyword evidence="4 7" id="KW-1133">Transmembrane helix</keyword>
<keyword evidence="9" id="KW-0969">Cilium</keyword>
<keyword evidence="5 7" id="KW-0472">Membrane</keyword>
<comment type="caution">
    <text evidence="9">The sequence shown here is derived from an EMBL/GenBank/DDBJ whole genome shotgun (WGS) entry which is preliminary data.</text>
</comment>
<evidence type="ECO:0000259" key="8">
    <source>
        <dbReference type="Pfam" id="PF01618"/>
    </source>
</evidence>
<evidence type="ECO:0000256" key="7">
    <source>
        <dbReference type="SAM" id="Phobius"/>
    </source>
</evidence>
<protein>
    <submittedName>
        <fullName evidence="9">Flagellar motor protein PomA</fullName>
    </submittedName>
</protein>
<proteinExistence type="inferred from homology"/>
<dbReference type="EMBL" id="LICD01000184">
    <property type="protein sequence ID" value="KRO79344.1"/>
    <property type="molecule type" value="Genomic_DNA"/>
</dbReference>
<dbReference type="Pfam" id="PF01618">
    <property type="entry name" value="MotA_ExbB"/>
    <property type="match status" value="1"/>
</dbReference>
<dbReference type="GO" id="GO:0005886">
    <property type="term" value="C:plasma membrane"/>
    <property type="evidence" value="ECO:0007669"/>
    <property type="project" value="UniProtKB-SubCell"/>
</dbReference>
<dbReference type="GO" id="GO:0006935">
    <property type="term" value="P:chemotaxis"/>
    <property type="evidence" value="ECO:0007669"/>
    <property type="project" value="InterPro"/>
</dbReference>
<evidence type="ECO:0000256" key="3">
    <source>
        <dbReference type="ARBA" id="ARBA00022692"/>
    </source>
</evidence>
<sequence length="174" mass="18422">KIVDLATIARKDGIIALESQEISNPFMATAIRMLVDGAQPHVVKQTLSSELVAMKLRHKHGISVIAYMGEVAPAMGMVGTLVGLVALLANMADVATLGTNMSVAVLTTLYGAFLANAVFLPIANKLGVQSDLESLNREIIIQGVQFIQAGGNPRVLEDQLNAYVAPRARNTVTA</sequence>
<name>A0A0R2T2F0_9GAMM</name>
<feature type="transmembrane region" description="Helical" evidence="7">
    <location>
        <begin position="64"/>
        <end position="89"/>
    </location>
</feature>
<keyword evidence="6" id="KW-0813">Transport</keyword>
<keyword evidence="6" id="KW-0653">Protein transport</keyword>
<accession>A0A0R2T2F0</accession>
<dbReference type="Proteomes" id="UP000051242">
    <property type="component" value="Unassembled WGS sequence"/>
</dbReference>
<dbReference type="InterPro" id="IPR002898">
    <property type="entry name" value="MotA_ExbB_proton_chnl"/>
</dbReference>
<evidence type="ECO:0000256" key="5">
    <source>
        <dbReference type="ARBA" id="ARBA00023136"/>
    </source>
</evidence>
<feature type="non-terminal residue" evidence="9">
    <location>
        <position position="1"/>
    </location>
</feature>
<dbReference type="GO" id="GO:0015031">
    <property type="term" value="P:protein transport"/>
    <property type="evidence" value="ECO:0007669"/>
    <property type="project" value="UniProtKB-KW"/>
</dbReference>
<evidence type="ECO:0000256" key="2">
    <source>
        <dbReference type="ARBA" id="ARBA00022475"/>
    </source>
</evidence>
<keyword evidence="9" id="KW-0966">Cell projection</keyword>
<dbReference type="AlphaFoldDB" id="A0A0R2T2F0"/>
<dbReference type="PANTHER" id="PTHR30433:SF2">
    <property type="entry name" value="MOTILITY PROTEIN A"/>
    <property type="match status" value="1"/>
</dbReference>
<keyword evidence="3 7" id="KW-0812">Transmembrane</keyword>
<feature type="transmembrane region" description="Helical" evidence="7">
    <location>
        <begin position="101"/>
        <end position="123"/>
    </location>
</feature>
<evidence type="ECO:0000313" key="9">
    <source>
        <dbReference type="EMBL" id="KRO79344.1"/>
    </source>
</evidence>
<keyword evidence="9" id="KW-0282">Flagellum</keyword>
<reference evidence="9 10" key="1">
    <citation type="submission" date="2015-10" db="EMBL/GenBank/DDBJ databases">
        <title>Metagenome-Assembled Genomes uncover a global brackish microbiome.</title>
        <authorList>
            <person name="Hugerth L.W."/>
            <person name="Larsson J."/>
            <person name="Alneberg J."/>
            <person name="Lindh M.V."/>
            <person name="Legrand C."/>
            <person name="Pinhassi J."/>
            <person name="Andersson A.F."/>
        </authorList>
    </citation>
    <scope>NUCLEOTIDE SEQUENCE [LARGE SCALE GENOMIC DNA]</scope>
    <source>
        <strain evidence="9">BACL22 MAG-120619-bin3</strain>
    </source>
</reference>
<evidence type="ECO:0000256" key="6">
    <source>
        <dbReference type="RuleBase" id="RU004057"/>
    </source>
</evidence>
<gene>
    <name evidence="9" type="ORF">ABR85_05285</name>
</gene>